<name>A0A7I7XHF4_9MYCO</name>
<feature type="transmembrane region" description="Helical" evidence="4">
    <location>
        <begin position="417"/>
        <end position="437"/>
    </location>
</feature>
<proteinExistence type="predicted"/>
<dbReference type="PANTHER" id="PTHR24421">
    <property type="entry name" value="NITRATE/NITRITE SENSOR PROTEIN NARX-RELATED"/>
    <property type="match status" value="1"/>
</dbReference>
<evidence type="ECO:0000256" key="4">
    <source>
        <dbReference type="SAM" id="Phobius"/>
    </source>
</evidence>
<feature type="domain" description="Histidine kinase/HSP90-like ATPase" evidence="5">
    <location>
        <begin position="290"/>
        <end position="365"/>
    </location>
</feature>
<dbReference type="InterPro" id="IPR003594">
    <property type="entry name" value="HATPase_dom"/>
</dbReference>
<keyword evidence="1" id="KW-0808">Transferase</keyword>
<feature type="transmembrane region" description="Helical" evidence="4">
    <location>
        <begin position="520"/>
        <end position="545"/>
    </location>
</feature>
<dbReference type="GO" id="GO:0016301">
    <property type="term" value="F:kinase activity"/>
    <property type="evidence" value="ECO:0007669"/>
    <property type="project" value="UniProtKB-KW"/>
</dbReference>
<dbReference type="Pfam" id="PF02518">
    <property type="entry name" value="HATPase_c"/>
    <property type="match status" value="1"/>
</dbReference>
<feature type="transmembrane region" description="Helical" evidence="4">
    <location>
        <begin position="393"/>
        <end position="411"/>
    </location>
</feature>
<dbReference type="InterPro" id="IPR050482">
    <property type="entry name" value="Sensor_HK_TwoCompSys"/>
</dbReference>
<evidence type="ECO:0000313" key="7">
    <source>
        <dbReference type="Proteomes" id="UP000466517"/>
    </source>
</evidence>
<organism evidence="6 7">
    <name type="scientific">Mycolicibacterium madagascariense</name>
    <dbReference type="NCBI Taxonomy" id="212765"/>
    <lineage>
        <taxon>Bacteria</taxon>
        <taxon>Bacillati</taxon>
        <taxon>Actinomycetota</taxon>
        <taxon>Actinomycetes</taxon>
        <taxon>Mycobacteriales</taxon>
        <taxon>Mycobacteriaceae</taxon>
        <taxon>Mycolicibacterium</taxon>
    </lineage>
</organism>
<keyword evidence="4" id="KW-0812">Transmembrane</keyword>
<reference evidence="6 7" key="1">
    <citation type="journal article" date="2019" name="Emerg. Microbes Infect.">
        <title>Comprehensive subspecies identification of 175 nontuberculous mycobacteria species based on 7547 genomic profiles.</title>
        <authorList>
            <person name="Matsumoto Y."/>
            <person name="Kinjo T."/>
            <person name="Motooka D."/>
            <person name="Nabeya D."/>
            <person name="Jung N."/>
            <person name="Uechi K."/>
            <person name="Horii T."/>
            <person name="Iida T."/>
            <person name="Fujita J."/>
            <person name="Nakamura S."/>
        </authorList>
    </citation>
    <scope>NUCLEOTIDE SEQUENCE [LARGE SCALE GENOMIC DNA]</scope>
    <source>
        <strain evidence="6 7">JCM 13574</strain>
    </source>
</reference>
<evidence type="ECO:0000256" key="2">
    <source>
        <dbReference type="ARBA" id="ARBA00022777"/>
    </source>
</evidence>
<dbReference type="EMBL" id="AP022610">
    <property type="protein sequence ID" value="BBZ28525.1"/>
    <property type="molecule type" value="Genomic_DNA"/>
</dbReference>
<dbReference type="GO" id="GO:0000160">
    <property type="term" value="P:phosphorelay signal transduction system"/>
    <property type="evidence" value="ECO:0007669"/>
    <property type="project" value="UniProtKB-KW"/>
</dbReference>
<sequence>MIPARTSRRHLCLEVARISTVARQCAFLMAAAVSTLGPNTTGVGGRALLVGLALWAIYRLATRSSSAVALVGDALCTAAVGAVLPLVAVDAHVTHPVSVAQAVVGVCLASLGVQLPVGWSLAALLLEVGAYAVGSSASAGWHPMALANELVPILCGWLTATALREAIRWVANTADHAHLLRLEAEIANGVAEARRKADREQLALLHDTAAATLLLAGTEARAPVDRLAAQAARDLTLLEATPITDPSAPIDVVPLLRDEARFLDCPAELTGLDHLWLDGELARAICAASREVMNNVDRHAHATSVTIYAGAHRLEIADDGCGFTSSQSHGHGINESIVARMRRAGGDARIRSIPGQGTVVELRWHDEPGLPDPHDCHDDTESFVHGVAAAYRLWLITTGIVLLSVALLRGPLSGHQLWLEVGLAVAAAVCTSTAAPSRLREARWTVWVITAALVGISAAQHAALADSELLTKAYWSIGAISFCLLPFLVHVPLARSLALLLTAWVIPATIDLHRDPAVHMVVYLGVAAIAFFIPQVALCVLSGSIRDALRLARKEDLARLRVDTKEAIDAAMQAECIRRYSDTVDRLIPLLRTLSRGGPITDEFRRRSRAECERLRTLFDEPTPHAALLAERVQSLIDDAARRGVTVTAHVDGDLPTLSSDTADQVLDQVAVALEHAVSWARVVLTGAQAEVDVSVVCDVVRPPGVDFGRPEGRSDVLVAEDTMWLTLRAG</sequence>
<evidence type="ECO:0000313" key="6">
    <source>
        <dbReference type="EMBL" id="BBZ28525.1"/>
    </source>
</evidence>
<feature type="transmembrane region" description="Helical" evidence="4">
    <location>
        <begin position="444"/>
        <end position="463"/>
    </location>
</feature>
<dbReference type="Proteomes" id="UP000466517">
    <property type="component" value="Chromosome"/>
</dbReference>
<keyword evidence="4" id="KW-0472">Membrane</keyword>
<keyword evidence="2" id="KW-0418">Kinase</keyword>
<dbReference type="CDD" id="cd16917">
    <property type="entry name" value="HATPase_UhpB-NarQ-NarX-like"/>
    <property type="match status" value="1"/>
</dbReference>
<gene>
    <name evidence="6" type="ORF">MMAD_28200</name>
</gene>
<dbReference type="InterPro" id="IPR036890">
    <property type="entry name" value="HATPase_C_sf"/>
</dbReference>
<evidence type="ECO:0000256" key="3">
    <source>
        <dbReference type="ARBA" id="ARBA00023012"/>
    </source>
</evidence>
<keyword evidence="3" id="KW-0902">Two-component regulatory system</keyword>
<keyword evidence="7" id="KW-1185">Reference proteome</keyword>
<evidence type="ECO:0000259" key="5">
    <source>
        <dbReference type="Pfam" id="PF02518"/>
    </source>
</evidence>
<dbReference type="PANTHER" id="PTHR24421:SF61">
    <property type="entry name" value="OXYGEN SENSOR HISTIDINE KINASE NREB"/>
    <property type="match status" value="1"/>
</dbReference>
<feature type="transmembrane region" description="Helical" evidence="4">
    <location>
        <begin position="496"/>
        <end position="514"/>
    </location>
</feature>
<dbReference type="KEGG" id="mmag:MMAD_28200"/>
<feature type="transmembrane region" description="Helical" evidence="4">
    <location>
        <begin position="469"/>
        <end position="489"/>
    </location>
</feature>
<dbReference type="Gene3D" id="3.30.565.10">
    <property type="entry name" value="Histidine kinase-like ATPase, C-terminal domain"/>
    <property type="match status" value="1"/>
</dbReference>
<dbReference type="SUPFAM" id="SSF55874">
    <property type="entry name" value="ATPase domain of HSP90 chaperone/DNA topoisomerase II/histidine kinase"/>
    <property type="match status" value="1"/>
</dbReference>
<feature type="transmembrane region" description="Helical" evidence="4">
    <location>
        <begin position="68"/>
        <end position="88"/>
    </location>
</feature>
<keyword evidence="4" id="KW-1133">Transmembrane helix</keyword>
<protein>
    <recommendedName>
        <fullName evidence="5">Histidine kinase/HSP90-like ATPase domain-containing protein</fullName>
    </recommendedName>
</protein>
<evidence type="ECO:0000256" key="1">
    <source>
        <dbReference type="ARBA" id="ARBA00022679"/>
    </source>
</evidence>
<accession>A0A7I7XHF4</accession>
<feature type="transmembrane region" description="Helical" evidence="4">
    <location>
        <begin position="100"/>
        <end position="126"/>
    </location>
</feature>
<dbReference type="AlphaFoldDB" id="A0A7I7XHF4"/>